<keyword evidence="4" id="KW-0804">Transcription</keyword>
<evidence type="ECO:0000256" key="2">
    <source>
        <dbReference type="ARBA" id="ARBA00023125"/>
    </source>
</evidence>
<dbReference type="GO" id="GO:0003700">
    <property type="term" value="F:DNA-binding transcription factor activity"/>
    <property type="evidence" value="ECO:0007669"/>
    <property type="project" value="InterPro"/>
</dbReference>
<reference evidence="7" key="1">
    <citation type="submission" date="2015-08" db="EMBL/GenBank/DDBJ databases">
        <title>Genome sequence of the strict anaerobe Clostridium homopropionicum LuHBu1 (DSM 5847T).</title>
        <authorList>
            <person name="Poehlein A."/>
            <person name="Beck M."/>
            <person name="Schiel-Bengelsdorf B."/>
            <person name="Bengelsdorf F.R."/>
            <person name="Daniel R."/>
            <person name="Duerre P."/>
        </authorList>
    </citation>
    <scope>NUCLEOTIDE SEQUENCE [LARGE SCALE GENOMIC DNA]</scope>
    <source>
        <strain evidence="7">DSM 5847</strain>
    </source>
</reference>
<evidence type="ECO:0000256" key="1">
    <source>
        <dbReference type="ARBA" id="ARBA00023015"/>
    </source>
</evidence>
<dbReference type="PROSITE" id="PS00041">
    <property type="entry name" value="HTH_ARAC_FAMILY_1"/>
    <property type="match status" value="1"/>
</dbReference>
<keyword evidence="7" id="KW-1185">Reference proteome</keyword>
<feature type="domain" description="HTH araC/xylS-type" evidence="5">
    <location>
        <begin position="167"/>
        <end position="264"/>
    </location>
</feature>
<dbReference type="InterPro" id="IPR050204">
    <property type="entry name" value="AraC_XylS_family_regulators"/>
</dbReference>
<dbReference type="Pfam" id="PF02311">
    <property type="entry name" value="AraC_binding"/>
    <property type="match status" value="1"/>
</dbReference>
<dbReference type="AlphaFoldDB" id="A0A0L6ZAJ8"/>
<keyword evidence="1" id="KW-0805">Transcription regulation</keyword>
<dbReference type="SUPFAM" id="SSF51215">
    <property type="entry name" value="Regulatory protein AraC"/>
    <property type="match status" value="1"/>
</dbReference>
<dbReference type="STRING" id="36844.SAMN04488501_102101"/>
<dbReference type="InterPro" id="IPR020449">
    <property type="entry name" value="Tscrpt_reg_AraC-type_HTH"/>
</dbReference>
<gene>
    <name evidence="6" type="primary">btr</name>
    <name evidence="6" type="ORF">CLHOM_18920</name>
</gene>
<dbReference type="Gene3D" id="1.10.10.60">
    <property type="entry name" value="Homeodomain-like"/>
    <property type="match status" value="2"/>
</dbReference>
<dbReference type="SMART" id="SM00342">
    <property type="entry name" value="HTH_ARAC"/>
    <property type="match status" value="1"/>
</dbReference>
<dbReference type="Proteomes" id="UP000037043">
    <property type="component" value="Unassembled WGS sequence"/>
</dbReference>
<dbReference type="InterPro" id="IPR009057">
    <property type="entry name" value="Homeodomain-like_sf"/>
</dbReference>
<dbReference type="InterPro" id="IPR003313">
    <property type="entry name" value="AraC-bd"/>
</dbReference>
<dbReference type="PRINTS" id="PR00032">
    <property type="entry name" value="HTHARAC"/>
</dbReference>
<dbReference type="InterPro" id="IPR018062">
    <property type="entry name" value="HTH_AraC-typ_CS"/>
</dbReference>
<dbReference type="PANTHER" id="PTHR46796">
    <property type="entry name" value="HTH-TYPE TRANSCRIPTIONAL ACTIVATOR RHAS-RELATED"/>
    <property type="match status" value="1"/>
</dbReference>
<protein>
    <submittedName>
        <fullName evidence="6">HTH-type transcriptional activator Btr</fullName>
    </submittedName>
</protein>
<dbReference type="EMBL" id="LHUR01000022">
    <property type="protein sequence ID" value="KOA19803.1"/>
    <property type="molecule type" value="Genomic_DNA"/>
</dbReference>
<dbReference type="PANTHER" id="PTHR46796:SF2">
    <property type="entry name" value="TRANSCRIPTIONAL REGULATORY PROTEIN"/>
    <property type="match status" value="1"/>
</dbReference>
<dbReference type="PROSITE" id="PS01124">
    <property type="entry name" value="HTH_ARAC_FAMILY_2"/>
    <property type="match status" value="1"/>
</dbReference>
<name>A0A0L6ZAJ8_9CLOT</name>
<dbReference type="InterPro" id="IPR018060">
    <property type="entry name" value="HTH_AraC"/>
</dbReference>
<keyword evidence="2" id="KW-0238">DNA-binding</keyword>
<evidence type="ECO:0000256" key="3">
    <source>
        <dbReference type="ARBA" id="ARBA00023159"/>
    </source>
</evidence>
<dbReference type="RefSeq" id="WP_052221430.1">
    <property type="nucleotide sequence ID" value="NZ_LHUR01000022.1"/>
</dbReference>
<dbReference type="SUPFAM" id="SSF46689">
    <property type="entry name" value="Homeodomain-like"/>
    <property type="match status" value="2"/>
</dbReference>
<dbReference type="GO" id="GO:0043565">
    <property type="term" value="F:sequence-specific DNA binding"/>
    <property type="evidence" value="ECO:0007669"/>
    <property type="project" value="InterPro"/>
</dbReference>
<evidence type="ECO:0000313" key="7">
    <source>
        <dbReference type="Proteomes" id="UP000037043"/>
    </source>
</evidence>
<keyword evidence="3" id="KW-0010">Activator</keyword>
<evidence type="ECO:0000256" key="4">
    <source>
        <dbReference type="ARBA" id="ARBA00023163"/>
    </source>
</evidence>
<accession>A0A0L6ZAJ8</accession>
<proteinExistence type="predicted"/>
<dbReference type="PATRIC" id="fig|1121318.3.peg.1908"/>
<comment type="caution">
    <text evidence="6">The sequence shown here is derived from an EMBL/GenBank/DDBJ whole genome shotgun (WGS) entry which is preliminary data.</text>
</comment>
<organism evidence="6 7">
    <name type="scientific">Clostridium homopropionicum DSM 5847</name>
    <dbReference type="NCBI Taxonomy" id="1121318"/>
    <lineage>
        <taxon>Bacteria</taxon>
        <taxon>Bacillati</taxon>
        <taxon>Bacillota</taxon>
        <taxon>Clostridia</taxon>
        <taxon>Eubacteriales</taxon>
        <taxon>Clostridiaceae</taxon>
        <taxon>Clostridium</taxon>
    </lineage>
</organism>
<evidence type="ECO:0000259" key="5">
    <source>
        <dbReference type="PROSITE" id="PS01124"/>
    </source>
</evidence>
<dbReference type="InterPro" id="IPR037923">
    <property type="entry name" value="HTH-like"/>
</dbReference>
<evidence type="ECO:0000313" key="6">
    <source>
        <dbReference type="EMBL" id="KOA19803.1"/>
    </source>
</evidence>
<dbReference type="Pfam" id="PF12833">
    <property type="entry name" value="HTH_18"/>
    <property type="match status" value="1"/>
</dbReference>
<sequence>MEGKGIRYYFNDMNGNIEIKNCSNSVHSSRAHFHNEVSIALVESGVSRTEIGDAMYEITGNTFLIIPPGVVHKCNPYNYNDWNFRMLYISPSWFESAFNIKGEQIKFSYVKLNKTTSLAIINLLNNIENNIIDVEGESRLLNSISLLFDAENTNKEISKITYQRQLDKTKEFLDANYLSTITLDDLIQVSGISKYYLIRQFENSYGLSPHKYITNLRVNHSKELLKTSMDFSAIALESGFYDQSHFSKCFKEYTGVTPKKYRNNFTL</sequence>